<dbReference type="EMBL" id="CAJVPS010045244">
    <property type="protein sequence ID" value="CAG8759058.1"/>
    <property type="molecule type" value="Genomic_DNA"/>
</dbReference>
<proteinExistence type="predicted"/>
<dbReference type="Proteomes" id="UP000789508">
    <property type="component" value="Unassembled WGS sequence"/>
</dbReference>
<reference evidence="1" key="1">
    <citation type="submission" date="2021-06" db="EMBL/GenBank/DDBJ databases">
        <authorList>
            <person name="Kallberg Y."/>
            <person name="Tangrot J."/>
            <person name="Rosling A."/>
        </authorList>
    </citation>
    <scope>NUCLEOTIDE SEQUENCE</scope>
    <source>
        <strain evidence="1">FL130A</strain>
    </source>
</reference>
<sequence length="100" mass="11483">ILGIKTICTQFKAALSTRSTVHTEEDKQLYRNIIENSIRTLATGVQEEDIPSEISIRIQNIFNRLPPANDQLPDLQRNNIDYWPLELPSAILQIEQLIIQ</sequence>
<accession>A0A9N9J1B1</accession>
<organism evidence="1 2">
    <name type="scientific">Ambispora leptoticha</name>
    <dbReference type="NCBI Taxonomy" id="144679"/>
    <lineage>
        <taxon>Eukaryota</taxon>
        <taxon>Fungi</taxon>
        <taxon>Fungi incertae sedis</taxon>
        <taxon>Mucoromycota</taxon>
        <taxon>Glomeromycotina</taxon>
        <taxon>Glomeromycetes</taxon>
        <taxon>Archaeosporales</taxon>
        <taxon>Ambisporaceae</taxon>
        <taxon>Ambispora</taxon>
    </lineage>
</organism>
<evidence type="ECO:0000313" key="1">
    <source>
        <dbReference type="EMBL" id="CAG8759058.1"/>
    </source>
</evidence>
<gene>
    <name evidence="1" type="ORF">ALEPTO_LOCUS13599</name>
</gene>
<feature type="non-terminal residue" evidence="1">
    <location>
        <position position="1"/>
    </location>
</feature>
<keyword evidence="2" id="KW-1185">Reference proteome</keyword>
<name>A0A9N9J1B1_9GLOM</name>
<comment type="caution">
    <text evidence="1">The sequence shown here is derived from an EMBL/GenBank/DDBJ whole genome shotgun (WGS) entry which is preliminary data.</text>
</comment>
<feature type="non-terminal residue" evidence="1">
    <location>
        <position position="100"/>
    </location>
</feature>
<evidence type="ECO:0000313" key="2">
    <source>
        <dbReference type="Proteomes" id="UP000789508"/>
    </source>
</evidence>
<dbReference type="AlphaFoldDB" id="A0A9N9J1B1"/>
<protein>
    <submittedName>
        <fullName evidence="1">9155_t:CDS:1</fullName>
    </submittedName>
</protein>